<dbReference type="InterPro" id="IPR008242">
    <property type="entry name" value="Chor_mutase/pphenate_deHydtase"/>
</dbReference>
<evidence type="ECO:0000256" key="2">
    <source>
        <dbReference type="ARBA" id="ARBA00013147"/>
    </source>
</evidence>
<comment type="caution">
    <text evidence="12">The sequence shown here is derived from an EMBL/GenBank/DDBJ whole genome shotgun (WGS) entry which is preliminary data.</text>
</comment>
<feature type="domain" description="ACT" evidence="11">
    <location>
        <begin position="195"/>
        <end position="270"/>
    </location>
</feature>
<dbReference type="PANTHER" id="PTHR21022">
    <property type="entry name" value="PREPHENATE DEHYDRATASE P PROTEIN"/>
    <property type="match status" value="1"/>
</dbReference>
<dbReference type="SUPFAM" id="SSF55021">
    <property type="entry name" value="ACT-like"/>
    <property type="match status" value="1"/>
</dbReference>
<dbReference type="GO" id="GO:0004664">
    <property type="term" value="F:prephenate dehydratase activity"/>
    <property type="evidence" value="ECO:0007669"/>
    <property type="project" value="UniProtKB-EC"/>
</dbReference>
<proteinExistence type="predicted"/>
<evidence type="ECO:0000313" key="13">
    <source>
        <dbReference type="Proteomes" id="UP000028700"/>
    </source>
</evidence>
<organism evidence="12 13">
    <name type="scientific">Secundilactobacillus oryzae JCM 18671</name>
    <dbReference type="NCBI Taxonomy" id="1291743"/>
    <lineage>
        <taxon>Bacteria</taxon>
        <taxon>Bacillati</taxon>
        <taxon>Bacillota</taxon>
        <taxon>Bacilli</taxon>
        <taxon>Lactobacillales</taxon>
        <taxon>Lactobacillaceae</taxon>
        <taxon>Secundilactobacillus</taxon>
    </lineage>
</organism>
<dbReference type="OrthoDB" id="9802281at2"/>
<keyword evidence="4" id="KW-0028">Amino-acid biosynthesis</keyword>
<dbReference type="InterPro" id="IPR045865">
    <property type="entry name" value="ACT-like_dom_sf"/>
</dbReference>
<gene>
    <name evidence="12" type="ORF">LOSG293_011550</name>
</gene>
<dbReference type="EMBL" id="BBJM01000001">
    <property type="protein sequence ID" value="GAK47054.1"/>
    <property type="molecule type" value="Genomic_DNA"/>
</dbReference>
<dbReference type="PIRSF" id="PIRSF001500">
    <property type="entry name" value="Chor_mut_pdt_Ppr"/>
    <property type="match status" value="1"/>
</dbReference>
<evidence type="ECO:0000313" key="12">
    <source>
        <dbReference type="EMBL" id="GAK47054.1"/>
    </source>
</evidence>
<dbReference type="GO" id="GO:0009094">
    <property type="term" value="P:L-phenylalanine biosynthetic process"/>
    <property type="evidence" value="ECO:0007669"/>
    <property type="project" value="UniProtKB-UniPathway"/>
</dbReference>
<dbReference type="AlphaFoldDB" id="A0A081BG86"/>
<keyword evidence="7" id="KW-0456">Lyase</keyword>
<keyword evidence="6" id="KW-0584">Phenylalanine biosynthesis</keyword>
<evidence type="ECO:0000256" key="9">
    <source>
        <dbReference type="PIRSR" id="PIRSR001500-2"/>
    </source>
</evidence>
<evidence type="ECO:0000256" key="7">
    <source>
        <dbReference type="ARBA" id="ARBA00023239"/>
    </source>
</evidence>
<dbReference type="SUPFAM" id="SSF53850">
    <property type="entry name" value="Periplasmic binding protein-like II"/>
    <property type="match status" value="1"/>
</dbReference>
<comment type="catalytic activity">
    <reaction evidence="8">
        <text>prephenate + H(+) = 3-phenylpyruvate + CO2 + H2O</text>
        <dbReference type="Rhea" id="RHEA:21648"/>
        <dbReference type="ChEBI" id="CHEBI:15377"/>
        <dbReference type="ChEBI" id="CHEBI:15378"/>
        <dbReference type="ChEBI" id="CHEBI:16526"/>
        <dbReference type="ChEBI" id="CHEBI:18005"/>
        <dbReference type="ChEBI" id="CHEBI:29934"/>
        <dbReference type="EC" id="4.2.1.51"/>
    </reaction>
</comment>
<evidence type="ECO:0000256" key="1">
    <source>
        <dbReference type="ARBA" id="ARBA00004741"/>
    </source>
</evidence>
<reference evidence="12" key="1">
    <citation type="journal article" date="2014" name="Genome Announc.">
        <title>Draft Genome Sequence of Lactobacillus oryzae Strain SG293T.</title>
        <authorList>
            <person name="Tanizawa Y."/>
            <person name="Fujisawa T."/>
            <person name="Mochizuki T."/>
            <person name="Kaminuma E."/>
            <person name="Nakamura Y."/>
            <person name="Tohno M."/>
        </authorList>
    </citation>
    <scope>NUCLEOTIDE SEQUENCE [LARGE SCALE GENOMIC DNA]</scope>
    <source>
        <strain evidence="12">SG293</strain>
    </source>
</reference>
<dbReference type="PANTHER" id="PTHR21022:SF19">
    <property type="entry name" value="PREPHENATE DEHYDRATASE-RELATED"/>
    <property type="match status" value="1"/>
</dbReference>
<dbReference type="EC" id="4.2.1.51" evidence="2"/>
<evidence type="ECO:0000259" key="11">
    <source>
        <dbReference type="PROSITE" id="PS51671"/>
    </source>
</evidence>
<name>A0A081BG86_9LACO</name>
<accession>A0A081BG86</accession>
<evidence type="ECO:0000259" key="10">
    <source>
        <dbReference type="PROSITE" id="PS51171"/>
    </source>
</evidence>
<dbReference type="Gene3D" id="3.40.190.10">
    <property type="entry name" value="Periplasmic binding protein-like II"/>
    <property type="match status" value="2"/>
</dbReference>
<dbReference type="UniPathway" id="UPA00121">
    <property type="reaction ID" value="UER00345"/>
</dbReference>
<dbReference type="InterPro" id="IPR001086">
    <property type="entry name" value="Preph_deHydtase"/>
</dbReference>
<dbReference type="GO" id="GO:0005737">
    <property type="term" value="C:cytoplasm"/>
    <property type="evidence" value="ECO:0007669"/>
    <property type="project" value="TreeGrafter"/>
</dbReference>
<comment type="pathway">
    <text evidence="1">Amino-acid biosynthesis; L-phenylalanine biosynthesis; phenylpyruvate from prephenate: step 1/1.</text>
</comment>
<dbReference type="Gene3D" id="3.30.70.260">
    <property type="match status" value="1"/>
</dbReference>
<evidence type="ECO:0000256" key="4">
    <source>
        <dbReference type="ARBA" id="ARBA00022605"/>
    </source>
</evidence>
<evidence type="ECO:0000256" key="6">
    <source>
        <dbReference type="ARBA" id="ARBA00023222"/>
    </source>
</evidence>
<dbReference type="STRING" id="1291743.LOSG293_011550"/>
<feature type="domain" description="Prephenate dehydratase" evidence="10">
    <location>
        <begin position="2"/>
        <end position="179"/>
    </location>
</feature>
<feature type="site" description="Essential for prephenate dehydratase activity" evidence="9">
    <location>
        <position position="172"/>
    </location>
</feature>
<keyword evidence="13" id="KW-1185">Reference proteome</keyword>
<dbReference type="InterPro" id="IPR002912">
    <property type="entry name" value="ACT_dom"/>
</dbReference>
<evidence type="ECO:0000256" key="8">
    <source>
        <dbReference type="ARBA" id="ARBA00047848"/>
    </source>
</evidence>
<dbReference type="Proteomes" id="UP000028700">
    <property type="component" value="Unassembled WGS sequence"/>
</dbReference>
<dbReference type="RefSeq" id="WP_034525807.1">
    <property type="nucleotide sequence ID" value="NZ_BBJM01000001.1"/>
</dbReference>
<evidence type="ECO:0000256" key="5">
    <source>
        <dbReference type="ARBA" id="ARBA00023141"/>
    </source>
</evidence>
<protein>
    <recommendedName>
        <fullName evidence="3">Prephenate dehydratase</fullName>
        <ecNumber evidence="2">4.2.1.51</ecNumber>
    </recommendedName>
</protein>
<dbReference type="eggNOG" id="COG0077">
    <property type="taxonomic scope" value="Bacteria"/>
</dbReference>
<dbReference type="PROSITE" id="PS51671">
    <property type="entry name" value="ACT"/>
    <property type="match status" value="1"/>
</dbReference>
<keyword evidence="5" id="KW-0057">Aromatic amino acid biosynthesis</keyword>
<dbReference type="PROSITE" id="PS51171">
    <property type="entry name" value="PREPHENATE_DEHYDR_3"/>
    <property type="match status" value="1"/>
</dbReference>
<evidence type="ECO:0000256" key="3">
    <source>
        <dbReference type="ARBA" id="ARBA00021872"/>
    </source>
</evidence>
<dbReference type="Pfam" id="PF00800">
    <property type="entry name" value="PDT"/>
    <property type="match status" value="1"/>
</dbReference>
<sequence>MKLSVLGPKGTFTDMAAQAYVREANNLDLEIQYYQSFDEVSDSVEGDNLGLLPLENQLDGFVLATLEKLKVAPISILAELEVAVNFGLIGHAEKLTDIKRLFVQFKTEGQCTKLIKSLPNVEIITTSSNIISLNQAIAGQPGDAAIVSEAEVDNVSLPLKLHNVADREDNHTRFIVFKRQSAETVHMAEKFKASLYVTPPDDGPGTLYNILGYFVAHHLNLVALISEPTKEQIGRYSFYIEVSGMPEQQADLIKVVGELSQQFEVNFLGLYPFNKKPKLTEKSLNI</sequence>